<reference evidence="5" key="1">
    <citation type="submission" date="2021-02" db="EMBL/GenBank/DDBJ databases">
        <authorList>
            <person name="Dougan E. K."/>
            <person name="Rhodes N."/>
            <person name="Thang M."/>
            <person name="Chan C."/>
        </authorList>
    </citation>
    <scope>NUCLEOTIDE SEQUENCE</scope>
</reference>
<evidence type="ECO:0000256" key="2">
    <source>
        <dbReference type="ARBA" id="ARBA00022967"/>
    </source>
</evidence>
<proteinExistence type="predicted"/>
<keyword evidence="2" id="KW-1278">Translocase</keyword>
<gene>
    <name evidence="5" type="ORF">PGLA2088_LOCUS1641</name>
</gene>
<evidence type="ECO:0000259" key="4">
    <source>
        <dbReference type="Pfam" id="PF00122"/>
    </source>
</evidence>
<dbReference type="AlphaFoldDB" id="A0A813HEK4"/>
<dbReference type="SUPFAM" id="SSF81653">
    <property type="entry name" value="Calcium ATPase, transduction domain A"/>
    <property type="match status" value="1"/>
</dbReference>
<sequence length="297" mass="32230">MASHAGAKGFISEGLPAAVILTFCVVLVCEVLPHIDLCRKVLNYQICSGLTVMTVAVLSLASPVHIVCGRRFHIGAFHAVQTWMWDMNVLISLGTFLCFGYSVVVVILLVVCHLTGHLKCKEPPLSYFESPCLVITFVLVGKTLESWARSGASESLRELLALRPRVAHLLGNELVTSMDGARQIGKSRSIPLQLLQIEDSLEVFRSEVVPADGVMASALGQAEALLTGESRPVAKRTGDFIISGSKCLSQRVEVRVTRLGTKTMLSQITELVEKAQLPRAPVQHVADAVAHRFVPLL</sequence>
<dbReference type="EMBL" id="CAJNNW010001271">
    <property type="protein sequence ID" value="CAE8636526.1"/>
    <property type="molecule type" value="Genomic_DNA"/>
</dbReference>
<dbReference type="Pfam" id="PF00122">
    <property type="entry name" value="E1-E2_ATPase"/>
    <property type="match status" value="1"/>
</dbReference>
<name>A0A813HEK4_POLGL</name>
<dbReference type="PANTHER" id="PTHR43520">
    <property type="entry name" value="ATP7, ISOFORM B"/>
    <property type="match status" value="1"/>
</dbReference>
<feature type="transmembrane region" description="Helical" evidence="3">
    <location>
        <begin position="15"/>
        <end position="32"/>
    </location>
</feature>
<comment type="caution">
    <text evidence="5">The sequence shown here is derived from an EMBL/GenBank/DDBJ whole genome shotgun (WGS) entry which is preliminary data.</text>
</comment>
<dbReference type="GO" id="GO:0043682">
    <property type="term" value="F:P-type divalent copper transporter activity"/>
    <property type="evidence" value="ECO:0007669"/>
    <property type="project" value="TreeGrafter"/>
</dbReference>
<dbReference type="GO" id="GO:0055070">
    <property type="term" value="P:copper ion homeostasis"/>
    <property type="evidence" value="ECO:0007669"/>
    <property type="project" value="TreeGrafter"/>
</dbReference>
<evidence type="ECO:0000313" key="5">
    <source>
        <dbReference type="EMBL" id="CAE8636526.1"/>
    </source>
</evidence>
<evidence type="ECO:0000256" key="3">
    <source>
        <dbReference type="SAM" id="Phobius"/>
    </source>
</evidence>
<keyword evidence="3" id="KW-0812">Transmembrane</keyword>
<dbReference type="GO" id="GO:0016020">
    <property type="term" value="C:membrane"/>
    <property type="evidence" value="ECO:0007669"/>
    <property type="project" value="TreeGrafter"/>
</dbReference>
<feature type="domain" description="P-type ATPase A" evidence="4">
    <location>
        <begin position="185"/>
        <end position="273"/>
    </location>
</feature>
<dbReference type="GO" id="GO:0005507">
    <property type="term" value="F:copper ion binding"/>
    <property type="evidence" value="ECO:0007669"/>
    <property type="project" value="TreeGrafter"/>
</dbReference>
<keyword evidence="3" id="KW-0472">Membrane</keyword>
<keyword evidence="3" id="KW-1133">Transmembrane helix</keyword>
<protein>
    <recommendedName>
        <fullName evidence="4">P-type ATPase A domain-containing protein</fullName>
    </recommendedName>
</protein>
<feature type="transmembrane region" description="Helical" evidence="3">
    <location>
        <begin position="44"/>
        <end position="67"/>
    </location>
</feature>
<accession>A0A813HEK4</accession>
<evidence type="ECO:0000313" key="6">
    <source>
        <dbReference type="Proteomes" id="UP000626109"/>
    </source>
</evidence>
<keyword evidence="1" id="KW-0479">Metal-binding</keyword>
<dbReference type="InterPro" id="IPR059000">
    <property type="entry name" value="ATPase_P-type_domA"/>
</dbReference>
<dbReference type="Proteomes" id="UP000626109">
    <property type="component" value="Unassembled WGS sequence"/>
</dbReference>
<dbReference type="PANTHER" id="PTHR43520:SF8">
    <property type="entry name" value="P-TYPE CU(+) TRANSPORTER"/>
    <property type="match status" value="1"/>
</dbReference>
<organism evidence="5 6">
    <name type="scientific">Polarella glacialis</name>
    <name type="common">Dinoflagellate</name>
    <dbReference type="NCBI Taxonomy" id="89957"/>
    <lineage>
        <taxon>Eukaryota</taxon>
        <taxon>Sar</taxon>
        <taxon>Alveolata</taxon>
        <taxon>Dinophyceae</taxon>
        <taxon>Suessiales</taxon>
        <taxon>Suessiaceae</taxon>
        <taxon>Polarella</taxon>
    </lineage>
</organism>
<feature type="transmembrane region" description="Helical" evidence="3">
    <location>
        <begin position="87"/>
        <end position="111"/>
    </location>
</feature>
<dbReference type="Gene3D" id="2.70.150.10">
    <property type="entry name" value="Calcium-transporting ATPase, cytoplasmic transduction domain A"/>
    <property type="match status" value="1"/>
</dbReference>
<dbReference type="InterPro" id="IPR008250">
    <property type="entry name" value="ATPase_P-typ_transduc_dom_A_sf"/>
</dbReference>
<evidence type="ECO:0000256" key="1">
    <source>
        <dbReference type="ARBA" id="ARBA00022723"/>
    </source>
</evidence>